<keyword evidence="3" id="KW-1185">Reference proteome</keyword>
<feature type="region of interest" description="Disordered" evidence="1">
    <location>
        <begin position="1"/>
        <end position="27"/>
    </location>
</feature>
<dbReference type="RefSeq" id="WP_209530350.1">
    <property type="nucleotide sequence ID" value="NZ_JAEEGA010000012.1"/>
</dbReference>
<proteinExistence type="predicted"/>
<reference evidence="2" key="1">
    <citation type="submission" date="2020-12" db="EMBL/GenBank/DDBJ databases">
        <title>Vagococcus allomyrinae sp. nov. and Enterococcus lavae sp. nov., isolated from the larvae of Allomyrina dichotoma.</title>
        <authorList>
            <person name="Lee S.D."/>
        </authorList>
    </citation>
    <scope>NUCLEOTIDE SEQUENCE</scope>
    <source>
        <strain evidence="2">BWB3-3</strain>
    </source>
</reference>
<dbReference type="EMBL" id="JAEEGA010000012">
    <property type="protein sequence ID" value="MBP1042807.1"/>
    <property type="molecule type" value="Genomic_DNA"/>
</dbReference>
<sequence length="95" mass="11049">MDVVPVQLTQSTKPSQPSSQSTNSYTQKNPLVCRVRLEKNRDVQFFQGADPNGLDTYEYLKYFFERLPQLPIYQQPELVEAFLPWQPQVQSALIK</sequence>
<accession>A0A940ST70</accession>
<evidence type="ECO:0000313" key="2">
    <source>
        <dbReference type="EMBL" id="MBP1042807.1"/>
    </source>
</evidence>
<protein>
    <submittedName>
        <fullName evidence="2">Transposase domain-containing protein</fullName>
    </submittedName>
</protein>
<dbReference type="AlphaFoldDB" id="A0A940ST70"/>
<comment type="caution">
    <text evidence="2">The sequence shown here is derived from an EMBL/GenBank/DDBJ whole genome shotgun (WGS) entry which is preliminary data.</text>
</comment>
<dbReference type="Proteomes" id="UP000674938">
    <property type="component" value="Unassembled WGS sequence"/>
</dbReference>
<feature type="compositionally biased region" description="Low complexity" evidence="1">
    <location>
        <begin position="9"/>
        <end position="27"/>
    </location>
</feature>
<name>A0A940ST70_9ENTE</name>
<evidence type="ECO:0000256" key="1">
    <source>
        <dbReference type="SAM" id="MobiDB-lite"/>
    </source>
</evidence>
<gene>
    <name evidence="2" type="ORF">I6N95_17455</name>
</gene>
<evidence type="ECO:0000313" key="3">
    <source>
        <dbReference type="Proteomes" id="UP000674938"/>
    </source>
</evidence>
<organism evidence="2 3">
    <name type="scientific">Vagococcus allomyrinae</name>
    <dbReference type="NCBI Taxonomy" id="2794353"/>
    <lineage>
        <taxon>Bacteria</taxon>
        <taxon>Bacillati</taxon>
        <taxon>Bacillota</taxon>
        <taxon>Bacilli</taxon>
        <taxon>Lactobacillales</taxon>
        <taxon>Enterococcaceae</taxon>
        <taxon>Vagococcus</taxon>
    </lineage>
</organism>